<feature type="transmembrane region" description="Helical" evidence="7">
    <location>
        <begin position="187"/>
        <end position="210"/>
    </location>
</feature>
<keyword evidence="5 7" id="KW-0472">Membrane</keyword>
<dbReference type="InterPro" id="IPR017452">
    <property type="entry name" value="GPCR_Rhodpsn_7TM"/>
</dbReference>
<dbReference type="Gene3D" id="1.20.1070.10">
    <property type="entry name" value="Rhodopsin 7-helix transmembrane proteins"/>
    <property type="match status" value="1"/>
</dbReference>
<evidence type="ECO:0000256" key="2">
    <source>
        <dbReference type="ARBA" id="ARBA00022475"/>
    </source>
</evidence>
<reference evidence="9 10" key="1">
    <citation type="submission" date="2020-04" db="EMBL/GenBank/DDBJ databases">
        <authorList>
            <person name="Laetsch R D."/>
            <person name="Stevens L."/>
            <person name="Kumar S."/>
            <person name="Blaxter L. M."/>
        </authorList>
    </citation>
    <scope>NUCLEOTIDE SEQUENCE [LARGE SCALE GENOMIC DNA]</scope>
</reference>
<evidence type="ECO:0000256" key="7">
    <source>
        <dbReference type="SAM" id="Phobius"/>
    </source>
</evidence>
<dbReference type="CDD" id="cd00637">
    <property type="entry name" value="7tm_classA_rhodopsin-like"/>
    <property type="match status" value="1"/>
</dbReference>
<dbReference type="AlphaFoldDB" id="A0A8S1FFT1"/>
<organism evidence="9 10">
    <name type="scientific">Caenorhabditis bovis</name>
    <dbReference type="NCBI Taxonomy" id="2654633"/>
    <lineage>
        <taxon>Eukaryota</taxon>
        <taxon>Metazoa</taxon>
        <taxon>Ecdysozoa</taxon>
        <taxon>Nematoda</taxon>
        <taxon>Chromadorea</taxon>
        <taxon>Rhabditida</taxon>
        <taxon>Rhabditina</taxon>
        <taxon>Rhabditomorpha</taxon>
        <taxon>Rhabditoidea</taxon>
        <taxon>Rhabditidae</taxon>
        <taxon>Peloderinae</taxon>
        <taxon>Caenorhabditis</taxon>
    </lineage>
</organism>
<protein>
    <recommendedName>
        <fullName evidence="8">G-protein coupled receptors family 1 profile domain-containing protein</fullName>
    </recommendedName>
</protein>
<dbReference type="InterPro" id="IPR000276">
    <property type="entry name" value="GPCR_Rhodpsn"/>
</dbReference>
<comment type="caution">
    <text evidence="9">The sequence shown here is derived from an EMBL/GenBank/DDBJ whole genome shotgun (WGS) entry which is preliminary data.</text>
</comment>
<feature type="transmembrane region" description="Helical" evidence="7">
    <location>
        <begin position="104"/>
        <end position="130"/>
    </location>
</feature>
<sequence length="325" mass="36076">MIGIFNSSEIEEAYANSTHTSAPAPIIAIGFAALSIVGVVGNLILLIYIMCQKVYQNFISSHFIAHLCFTNLVALVILVPIVLYNVFTGVNLFQNNNWLCRVQVSITVTVWTVMALMNLCIAGVHLLTFARIHYEQLFGLSPIKLCILSWVISFVLALPSLTNGHVVIYGPAVRTCVFSHSDSGLKFLTYALIFGVIIPAGFASYAYFRILQILFHSPIVFQSLGLYKSRFLVYGFLLSPLYTVPFYALTVMDPSDPMRLSQDTVWPIVCTFVAYVPCVVAPILYGASLFIIKEEDMALTARTHKTPPGAYHHVAQQHNMQAQLI</sequence>
<name>A0A8S1FFT1_9PELO</name>
<dbReference type="GO" id="GO:0004930">
    <property type="term" value="F:G protein-coupled receptor activity"/>
    <property type="evidence" value="ECO:0007669"/>
    <property type="project" value="InterPro"/>
</dbReference>
<gene>
    <name evidence="9" type="ORF">CBOVIS_LOCUS12271</name>
</gene>
<evidence type="ECO:0000259" key="8">
    <source>
        <dbReference type="PROSITE" id="PS50262"/>
    </source>
</evidence>
<evidence type="ECO:0000313" key="9">
    <source>
        <dbReference type="EMBL" id="CAB3410801.1"/>
    </source>
</evidence>
<dbReference type="PANTHER" id="PTHR24241">
    <property type="entry name" value="NEUROPEPTIDE RECEPTOR-RELATED G-PROTEIN COUPLED RECEPTOR"/>
    <property type="match status" value="1"/>
</dbReference>
<feature type="transmembrane region" description="Helical" evidence="7">
    <location>
        <begin position="63"/>
        <end position="84"/>
    </location>
</feature>
<dbReference type="OrthoDB" id="5912892at2759"/>
<keyword evidence="10" id="KW-1185">Reference proteome</keyword>
<keyword evidence="6" id="KW-0675">Receptor</keyword>
<dbReference type="PROSITE" id="PS50262">
    <property type="entry name" value="G_PROTEIN_RECEP_F1_2"/>
    <property type="match status" value="1"/>
</dbReference>
<feature type="transmembrane region" description="Helical" evidence="7">
    <location>
        <begin position="26"/>
        <end position="51"/>
    </location>
</feature>
<dbReference type="EMBL" id="CADEPM010000011">
    <property type="protein sequence ID" value="CAB3410801.1"/>
    <property type="molecule type" value="Genomic_DNA"/>
</dbReference>
<evidence type="ECO:0000256" key="1">
    <source>
        <dbReference type="ARBA" id="ARBA00004651"/>
    </source>
</evidence>
<dbReference type="GO" id="GO:0032870">
    <property type="term" value="P:cellular response to hormone stimulus"/>
    <property type="evidence" value="ECO:0007669"/>
    <property type="project" value="TreeGrafter"/>
</dbReference>
<evidence type="ECO:0000256" key="6">
    <source>
        <dbReference type="ARBA" id="ARBA00023170"/>
    </source>
</evidence>
<feature type="transmembrane region" description="Helical" evidence="7">
    <location>
        <begin position="231"/>
        <end position="252"/>
    </location>
</feature>
<evidence type="ECO:0000256" key="5">
    <source>
        <dbReference type="ARBA" id="ARBA00023136"/>
    </source>
</evidence>
<dbReference type="PRINTS" id="PR00237">
    <property type="entry name" value="GPCRRHODOPSN"/>
</dbReference>
<feature type="domain" description="G-protein coupled receptors family 1 profile" evidence="8">
    <location>
        <begin position="41"/>
        <end position="285"/>
    </location>
</feature>
<accession>A0A8S1FFT1</accession>
<keyword evidence="2" id="KW-1003">Cell membrane</keyword>
<dbReference type="GO" id="GO:0005886">
    <property type="term" value="C:plasma membrane"/>
    <property type="evidence" value="ECO:0007669"/>
    <property type="project" value="UniProtKB-SubCell"/>
</dbReference>
<comment type="subcellular location">
    <subcellularLocation>
        <location evidence="1">Cell membrane</location>
        <topology evidence="1">Multi-pass membrane protein</topology>
    </subcellularLocation>
</comment>
<feature type="transmembrane region" description="Helical" evidence="7">
    <location>
        <begin position="142"/>
        <end position="161"/>
    </location>
</feature>
<dbReference type="Proteomes" id="UP000494206">
    <property type="component" value="Unassembled WGS sequence"/>
</dbReference>
<keyword evidence="4 7" id="KW-1133">Transmembrane helix</keyword>
<evidence type="ECO:0000313" key="10">
    <source>
        <dbReference type="Proteomes" id="UP000494206"/>
    </source>
</evidence>
<dbReference type="GO" id="GO:0042277">
    <property type="term" value="F:peptide binding"/>
    <property type="evidence" value="ECO:0007669"/>
    <property type="project" value="TreeGrafter"/>
</dbReference>
<feature type="transmembrane region" description="Helical" evidence="7">
    <location>
        <begin position="264"/>
        <end position="292"/>
    </location>
</feature>
<evidence type="ECO:0000256" key="3">
    <source>
        <dbReference type="ARBA" id="ARBA00022692"/>
    </source>
</evidence>
<dbReference type="SUPFAM" id="SSF81321">
    <property type="entry name" value="Family A G protein-coupled receptor-like"/>
    <property type="match status" value="1"/>
</dbReference>
<dbReference type="PANTHER" id="PTHR24241:SF76">
    <property type="entry name" value="NEUROPEPTIDE SIFAMIDE RECEPTOR"/>
    <property type="match status" value="1"/>
</dbReference>
<proteinExistence type="predicted"/>
<keyword evidence="3 7" id="KW-0812">Transmembrane</keyword>
<evidence type="ECO:0000256" key="4">
    <source>
        <dbReference type="ARBA" id="ARBA00022989"/>
    </source>
</evidence>